<name>A0A9P5EBS8_9HYPO</name>
<dbReference type="EMBL" id="LUFC02000039">
    <property type="protein sequence ID" value="KAF4503061.1"/>
    <property type="molecule type" value="Genomic_DNA"/>
</dbReference>
<proteinExistence type="predicted"/>
<dbReference type="OrthoDB" id="2888121at2759"/>
<protein>
    <submittedName>
        <fullName evidence="1">Uncharacterized protein</fullName>
    </submittedName>
</protein>
<dbReference type="Proteomes" id="UP000737391">
    <property type="component" value="Unassembled WGS sequence"/>
</dbReference>
<dbReference type="InterPro" id="IPR049168">
    <property type="entry name" value="Glyco_hydro_134"/>
</dbReference>
<organism evidence="1 2">
    <name type="scientific">Fusarium agapanthi</name>
    <dbReference type="NCBI Taxonomy" id="1803897"/>
    <lineage>
        <taxon>Eukaryota</taxon>
        <taxon>Fungi</taxon>
        <taxon>Dikarya</taxon>
        <taxon>Ascomycota</taxon>
        <taxon>Pezizomycotina</taxon>
        <taxon>Sordariomycetes</taxon>
        <taxon>Hypocreomycetidae</taxon>
        <taxon>Hypocreales</taxon>
        <taxon>Nectriaceae</taxon>
        <taxon>Fusarium</taxon>
        <taxon>Fusarium fujikuroi species complex</taxon>
    </lineage>
</organism>
<dbReference type="AlphaFoldDB" id="A0A9P5EBS8"/>
<evidence type="ECO:0000313" key="1">
    <source>
        <dbReference type="EMBL" id="KAF4503061.1"/>
    </source>
</evidence>
<dbReference type="Pfam" id="PF21087">
    <property type="entry name" value="Glyco_hydro_134"/>
    <property type="match status" value="1"/>
</dbReference>
<comment type="caution">
    <text evidence="1">The sequence shown here is derived from an EMBL/GenBank/DDBJ whole genome shotgun (WGS) entry which is preliminary data.</text>
</comment>
<sequence>MISLTSSQEYKSESNALPGKKSRLILWTENVRCDESRTSTDRQLSSSTSASLVTPSKNVVKPNDCYRRSRPDRAVPCKLWWHFYTILEDEHMSTNYKYGDGKTLDAANFGVFKVNWGMLRVCAKRAGFVGHSDIYADVASRWDCQEQYGYDKRFAGHRNVATGLLNPNTEDIRFYRESVEWIQAQIDSKSTYKTDDTRFWVDVTPIQVRGISLLPGVAIVRLGVIEGLIDCKPIQQVDYRACAT</sequence>
<evidence type="ECO:0000313" key="2">
    <source>
        <dbReference type="Proteomes" id="UP000737391"/>
    </source>
</evidence>
<reference evidence="1" key="1">
    <citation type="submission" date="2020-01" db="EMBL/GenBank/DDBJ databases">
        <title>Identification and distribution of gene clusters putatively required for synthesis of sphingolipid metabolism inhibitors in phylogenetically diverse species of the filamentous fungus Fusarium.</title>
        <authorList>
            <person name="Kim H.-S."/>
            <person name="Busman M."/>
            <person name="Brown D.W."/>
            <person name="Divon H."/>
            <person name="Uhlig S."/>
            <person name="Proctor R.H."/>
        </authorList>
    </citation>
    <scope>NUCLEOTIDE SEQUENCE</scope>
    <source>
        <strain evidence="1">NRRL 31653</strain>
    </source>
</reference>
<gene>
    <name evidence="1" type="ORF">FAGAP_704</name>
</gene>
<accession>A0A9P5EBS8</accession>
<keyword evidence="2" id="KW-1185">Reference proteome</keyword>